<feature type="transmembrane region" description="Helical" evidence="2">
    <location>
        <begin position="151"/>
        <end position="171"/>
    </location>
</feature>
<evidence type="ECO:0000256" key="1">
    <source>
        <dbReference type="SAM" id="MobiDB-lite"/>
    </source>
</evidence>
<feature type="transmembrane region" description="Helical" evidence="2">
    <location>
        <begin position="419"/>
        <end position="441"/>
    </location>
</feature>
<dbReference type="eggNOG" id="COG0657">
    <property type="taxonomic scope" value="Bacteria"/>
</dbReference>
<dbReference type="HOGENOM" id="CLU_413781_0_0_11"/>
<feature type="transmembrane region" description="Helical" evidence="2">
    <location>
        <begin position="230"/>
        <end position="252"/>
    </location>
</feature>
<feature type="transmembrane region" description="Helical" evidence="2">
    <location>
        <begin position="116"/>
        <end position="139"/>
    </location>
</feature>
<evidence type="ECO:0000313" key="3">
    <source>
        <dbReference type="EMBL" id="EJZ09872.1"/>
    </source>
</evidence>
<proteinExistence type="predicted"/>
<sequence>MLRALPPTDFGTANGDATGGPRRAGGIEVRVHGIGDHSTFSALGRPKYKELVDSRVWIGEVPPVPGHPLRLVNWSRANRQITRHLGWYLAFPFTLLNVAGYMELPDRSRHLMRAGIALASLCLTVSMAAWISVIFETAWRSLARGDDRLTGVLLQGVGPGILIAFVVYRMIAGRALVDRAGRLISLTSIAVLVGMIFYLHSKPASQLHDWVRRLLTPAGDPGVAVDPMSLIVAVTTGVVLVVALCLCALALWKKTDGAALAGAALLLVLAITLLHAAGSMLRKFFDSVFIFIPPKTGPPVHVSAEDAIRHVLLPRYDDLSAKVIARVPKALSIDLIPVFFLGMLAVFAMVFCAELAKQRKAIARAEETRLTGCYKRPSGTHELVGALPKRLAPPVAVGLVATAGLWVLMYRALANADPWLVADFLIVLQVAGAAAIVMVVIRRPERFAARLRSAFGSIADIAGFWAPDLHPLAGASYRRALLAGIRQTINDLALEYPNTPLALVGHSQGSVVCAWFVHGGHWTEQPTEGQSDRDALKARMHHTSNNSRSDRIALFTCGSPLSTLYRTFFPRYFDAEFFTKTWGMTYKGTWWRNYWRKTDPIGSPVRMRRETDNVDVTERREDETLGHGEYWRHERLRAGIDRFFETANATPAVRRVGVSQVGH</sequence>
<dbReference type="PATRIC" id="fig|1194972.3.peg.2272"/>
<keyword evidence="4" id="KW-1185">Reference proteome</keyword>
<feature type="transmembrane region" description="Helical" evidence="2">
    <location>
        <begin position="183"/>
        <end position="200"/>
    </location>
</feature>
<gene>
    <name evidence="3" type="ORF">MVAC_11337</name>
</gene>
<reference evidence="3 4" key="1">
    <citation type="journal article" date="2012" name="J. Bacteriol.">
        <title>Complete Genome Sequence of Mycobacterium vaccae Type Strain ATCC 25954.</title>
        <authorList>
            <person name="Ho Y.S."/>
            <person name="Adroub S.A."/>
            <person name="Abadi M."/>
            <person name="Al Alwan B."/>
            <person name="Alkhateeb R."/>
            <person name="Gao G."/>
            <person name="Ragab A."/>
            <person name="Ali S."/>
            <person name="van Soolingen D."/>
            <person name="Bitter W."/>
            <person name="Pain A."/>
            <person name="Abdallah A.M."/>
        </authorList>
    </citation>
    <scope>NUCLEOTIDE SEQUENCE [LARGE SCALE GENOMIC DNA]</scope>
    <source>
        <strain evidence="3 4">ATCC 25954</strain>
    </source>
</reference>
<dbReference type="Proteomes" id="UP000006072">
    <property type="component" value="Unassembled WGS sequence"/>
</dbReference>
<keyword evidence="2" id="KW-1133">Transmembrane helix</keyword>
<feature type="transmembrane region" description="Helical" evidence="2">
    <location>
        <begin position="391"/>
        <end position="413"/>
    </location>
</feature>
<protein>
    <submittedName>
        <fullName evidence="3">Integral membrane protein</fullName>
    </submittedName>
</protein>
<comment type="caution">
    <text evidence="3">The sequence shown here is derived from an EMBL/GenBank/DDBJ whole genome shotgun (WGS) entry which is preliminary data.</text>
</comment>
<dbReference type="SUPFAM" id="SSF53474">
    <property type="entry name" value="alpha/beta-Hydrolases"/>
    <property type="match status" value="1"/>
</dbReference>
<evidence type="ECO:0000256" key="2">
    <source>
        <dbReference type="SAM" id="Phobius"/>
    </source>
</evidence>
<feature type="transmembrane region" description="Helical" evidence="2">
    <location>
        <begin position="335"/>
        <end position="356"/>
    </location>
</feature>
<feature type="transmembrane region" description="Helical" evidence="2">
    <location>
        <begin position="85"/>
        <end position="104"/>
    </location>
</feature>
<name>K0US08_MYCVA</name>
<dbReference type="InterPro" id="IPR029058">
    <property type="entry name" value="AB_hydrolase_fold"/>
</dbReference>
<accession>K0US08</accession>
<dbReference type="EMBL" id="ALQA01000019">
    <property type="protein sequence ID" value="EJZ09872.1"/>
    <property type="molecule type" value="Genomic_DNA"/>
</dbReference>
<feature type="transmembrane region" description="Helical" evidence="2">
    <location>
        <begin position="259"/>
        <end position="278"/>
    </location>
</feature>
<dbReference type="AlphaFoldDB" id="K0US08"/>
<keyword evidence="2" id="KW-0812">Transmembrane</keyword>
<organism evidence="3 4">
    <name type="scientific">Mycolicibacterium vaccae ATCC 25954</name>
    <dbReference type="NCBI Taxonomy" id="1194972"/>
    <lineage>
        <taxon>Bacteria</taxon>
        <taxon>Bacillati</taxon>
        <taxon>Actinomycetota</taxon>
        <taxon>Actinomycetes</taxon>
        <taxon>Mycobacteriales</taxon>
        <taxon>Mycobacteriaceae</taxon>
        <taxon>Mycolicibacterium</taxon>
    </lineage>
</organism>
<feature type="region of interest" description="Disordered" evidence="1">
    <location>
        <begin position="1"/>
        <end position="22"/>
    </location>
</feature>
<evidence type="ECO:0000313" key="4">
    <source>
        <dbReference type="Proteomes" id="UP000006072"/>
    </source>
</evidence>
<keyword evidence="2" id="KW-0472">Membrane</keyword>